<name>A0A6D2C2X6_9HELI</name>
<gene>
    <name evidence="2" type="ORF">LS77_011630</name>
</gene>
<organism evidence="2 3">
    <name type="scientific">Helicobacter bilis</name>
    <dbReference type="NCBI Taxonomy" id="37372"/>
    <lineage>
        <taxon>Bacteria</taxon>
        <taxon>Pseudomonadati</taxon>
        <taxon>Campylobacterota</taxon>
        <taxon>Epsilonproteobacteria</taxon>
        <taxon>Campylobacterales</taxon>
        <taxon>Helicobacteraceae</taxon>
        <taxon>Helicobacter</taxon>
    </lineage>
</organism>
<comment type="caution">
    <text evidence="2">The sequence shown here is derived from an EMBL/GenBank/DDBJ whole genome shotgun (WGS) entry which is preliminary data.</text>
</comment>
<dbReference type="InterPro" id="IPR025166">
    <property type="entry name" value="Integrase_DNA_bind_dom"/>
</dbReference>
<reference evidence="2 3" key="1">
    <citation type="journal article" date="2014" name="Genome Announc.">
        <title>Draft genome sequences of eight enterohepatic helicobacter species isolated from both laboratory and wild rodents.</title>
        <authorList>
            <person name="Sheh A."/>
            <person name="Shen Z."/>
            <person name="Fox J.G."/>
        </authorList>
    </citation>
    <scope>NUCLEOTIDE SEQUENCE [LARGE SCALE GENOMIC DNA]</scope>
    <source>
        <strain evidence="2 3">Missouri</strain>
    </source>
</reference>
<dbReference type="Gene3D" id="3.30.160.390">
    <property type="entry name" value="Integrase, DNA-binding domain"/>
    <property type="match status" value="1"/>
</dbReference>
<evidence type="ECO:0000313" key="3">
    <source>
        <dbReference type="Proteomes" id="UP000029870"/>
    </source>
</evidence>
<proteinExistence type="predicted"/>
<feature type="non-terminal residue" evidence="2">
    <location>
        <position position="120"/>
    </location>
</feature>
<dbReference type="InterPro" id="IPR038488">
    <property type="entry name" value="Integrase_DNA-bd_sf"/>
</dbReference>
<evidence type="ECO:0000259" key="1">
    <source>
        <dbReference type="Pfam" id="PF13356"/>
    </source>
</evidence>
<accession>A0A6D2C2X6</accession>
<evidence type="ECO:0000313" key="2">
    <source>
        <dbReference type="EMBL" id="TLE00255.1"/>
    </source>
</evidence>
<protein>
    <submittedName>
        <fullName evidence="2">DUF4102 domain-containing protein</fullName>
    </submittedName>
</protein>
<dbReference type="EMBL" id="JRPH02000120">
    <property type="protein sequence ID" value="TLE00255.1"/>
    <property type="molecule type" value="Genomic_DNA"/>
</dbReference>
<dbReference type="Pfam" id="PF13356">
    <property type="entry name" value="Arm-DNA-bind_3"/>
    <property type="match status" value="1"/>
</dbReference>
<sequence>MQYTTLHDIKRVITSFENSMNKASNKANANNKASKDLLVSDSTCKGLYLYLRQNKKGISKAFIFKYKSSDRIYKLTLGQYPHISLDKARDITTEYNSILQSLEFKEKGLSLKDYLQYMQD</sequence>
<feature type="domain" description="Integrase DNA-binding" evidence="1">
    <location>
        <begin position="35"/>
        <end position="99"/>
    </location>
</feature>
<dbReference type="Proteomes" id="UP000029870">
    <property type="component" value="Unassembled WGS sequence"/>
</dbReference>
<dbReference type="RefSeq" id="WP_138161034.1">
    <property type="nucleotide sequence ID" value="NZ_JAERIZ010000155.1"/>
</dbReference>
<dbReference type="AlphaFoldDB" id="A0A6D2C2X6"/>